<reference evidence="1" key="1">
    <citation type="submission" date="2020-05" db="EMBL/GenBank/DDBJ databases">
        <authorList>
            <person name="Chiriac C."/>
            <person name="Salcher M."/>
            <person name="Ghai R."/>
            <person name="Kavagutti S V."/>
        </authorList>
    </citation>
    <scope>NUCLEOTIDE SEQUENCE</scope>
</reference>
<proteinExistence type="predicted"/>
<dbReference type="EMBL" id="CAEZZE010000072">
    <property type="protein sequence ID" value="CAB4750308.1"/>
    <property type="molecule type" value="Genomic_DNA"/>
</dbReference>
<accession>A0A6J6TT57</accession>
<evidence type="ECO:0000313" key="1">
    <source>
        <dbReference type="EMBL" id="CAB4750308.1"/>
    </source>
</evidence>
<name>A0A6J6TT57_9ZZZZ</name>
<dbReference type="AlphaFoldDB" id="A0A6J6TT57"/>
<gene>
    <name evidence="1" type="ORF">UFOPK2827_00521</name>
</gene>
<organism evidence="1">
    <name type="scientific">freshwater metagenome</name>
    <dbReference type="NCBI Taxonomy" id="449393"/>
    <lineage>
        <taxon>unclassified sequences</taxon>
        <taxon>metagenomes</taxon>
        <taxon>ecological metagenomes</taxon>
    </lineage>
</organism>
<sequence>MRIEGFFIKISSAALSYSGAMITSVKTSETCVAIATVTVRFAAITPPKAETGSQACALVYASEISLPIATPHGLACLMMATHG</sequence>
<protein>
    <submittedName>
        <fullName evidence="1">Unannotated protein</fullName>
    </submittedName>
</protein>